<dbReference type="NCBIfam" id="TIGR03437">
    <property type="entry name" value="Soli_cterm"/>
    <property type="match status" value="1"/>
</dbReference>
<dbReference type="AlphaFoldDB" id="Q02BY2"/>
<dbReference type="InParanoid" id="Q02BY2"/>
<gene>
    <name evidence="3" type="ordered locus">Acid_0424</name>
</gene>
<feature type="chain" id="PRO_5004163880" description="IPT/TIG domain-containing protein" evidence="1">
    <location>
        <begin position="25"/>
        <end position="757"/>
    </location>
</feature>
<dbReference type="EMBL" id="CP000473">
    <property type="protein sequence ID" value="ABJ81434.1"/>
    <property type="molecule type" value="Genomic_DNA"/>
</dbReference>
<dbReference type="STRING" id="234267.Acid_0424"/>
<evidence type="ECO:0000313" key="3">
    <source>
        <dbReference type="EMBL" id="ABJ81434.1"/>
    </source>
</evidence>
<feature type="signal peptide" evidence="1">
    <location>
        <begin position="1"/>
        <end position="24"/>
    </location>
</feature>
<evidence type="ECO:0000256" key="1">
    <source>
        <dbReference type="SAM" id="SignalP"/>
    </source>
</evidence>
<dbReference type="eggNOG" id="COG1470">
    <property type="taxonomic scope" value="Bacteria"/>
</dbReference>
<reference evidence="3" key="1">
    <citation type="submission" date="2006-10" db="EMBL/GenBank/DDBJ databases">
        <title>Complete sequence of Solibacter usitatus Ellin6076.</title>
        <authorList>
            <consortium name="US DOE Joint Genome Institute"/>
            <person name="Copeland A."/>
            <person name="Lucas S."/>
            <person name="Lapidus A."/>
            <person name="Barry K."/>
            <person name="Detter J.C."/>
            <person name="Glavina del Rio T."/>
            <person name="Hammon N."/>
            <person name="Israni S."/>
            <person name="Dalin E."/>
            <person name="Tice H."/>
            <person name="Pitluck S."/>
            <person name="Thompson L.S."/>
            <person name="Brettin T."/>
            <person name="Bruce D."/>
            <person name="Han C."/>
            <person name="Tapia R."/>
            <person name="Gilna P."/>
            <person name="Schmutz J."/>
            <person name="Larimer F."/>
            <person name="Land M."/>
            <person name="Hauser L."/>
            <person name="Kyrpides N."/>
            <person name="Mikhailova N."/>
            <person name="Janssen P.H."/>
            <person name="Kuske C.R."/>
            <person name="Richardson P."/>
        </authorList>
    </citation>
    <scope>NUCLEOTIDE SEQUENCE</scope>
    <source>
        <strain evidence="3">Ellin6076</strain>
    </source>
</reference>
<dbReference type="InterPro" id="IPR002909">
    <property type="entry name" value="IPT_dom"/>
</dbReference>
<organism evidence="3">
    <name type="scientific">Solibacter usitatus (strain Ellin6076)</name>
    <dbReference type="NCBI Taxonomy" id="234267"/>
    <lineage>
        <taxon>Bacteria</taxon>
        <taxon>Pseudomonadati</taxon>
        <taxon>Acidobacteriota</taxon>
        <taxon>Terriglobia</taxon>
        <taxon>Bryobacterales</taxon>
        <taxon>Solibacteraceae</taxon>
        <taxon>Candidatus Solibacter</taxon>
    </lineage>
</organism>
<feature type="domain" description="IPT/TIG" evidence="2">
    <location>
        <begin position="539"/>
        <end position="619"/>
    </location>
</feature>
<dbReference type="KEGG" id="sus:Acid_0424"/>
<dbReference type="SUPFAM" id="SSF50998">
    <property type="entry name" value="Quinoprotein alcohol dehydrogenase-like"/>
    <property type="match status" value="1"/>
</dbReference>
<dbReference type="eggNOG" id="COG1520">
    <property type="taxonomic scope" value="Bacteria"/>
</dbReference>
<dbReference type="Gene3D" id="2.60.40.10">
    <property type="entry name" value="Immunoglobulins"/>
    <property type="match status" value="1"/>
</dbReference>
<accession>Q02BY2</accession>
<proteinExistence type="predicted"/>
<dbReference type="Pfam" id="PF01833">
    <property type="entry name" value="TIG"/>
    <property type="match status" value="1"/>
</dbReference>
<dbReference type="HOGENOM" id="CLU_378080_0_0_0"/>
<evidence type="ECO:0000259" key="2">
    <source>
        <dbReference type="Pfam" id="PF01833"/>
    </source>
</evidence>
<protein>
    <recommendedName>
        <fullName evidence="2">IPT/TIG domain-containing protein</fullName>
    </recommendedName>
</protein>
<keyword evidence="1" id="KW-0732">Signal</keyword>
<dbReference type="InterPro" id="IPR017803">
    <property type="entry name" value="CHP03437_C"/>
</dbReference>
<dbReference type="InterPro" id="IPR014756">
    <property type="entry name" value="Ig_E-set"/>
</dbReference>
<dbReference type="InterPro" id="IPR011047">
    <property type="entry name" value="Quinoprotein_ADH-like_sf"/>
</dbReference>
<name>Q02BY2_SOLUE</name>
<sequence length="757" mass="77338" precursor="true">MQSTAKFIPLLMLGCFLTCSLTHAQVNILTANGSNDRTNANLQETQLSAATVSALTFGKLGSFPVDGQVYAQPLFVSGLVISGGTHNVVFVSTMHNSVYAFDGDAMSPASLLWQVNLGPSVPAAVLFGPYGDISNEVGILGTGVIDPQRGVIYVVADVLNGGGPVYYLHALDLATGAERLNGPVAISATVRGTGSASLADGTLPFEAVQHIQRPGLLLANNRVYISFGSHGDQSPFHGWMMSYDASDVSRQVGAYASTPNGDEGSFWQSGRGPAVDSQGNIYAITGNGDYDGVSNFGESFLKLSPSATAVVDSFTPSDWKSLSDNDFDISAGPALVPGTHTVIGADKGGTLYVINGDAMRQGTGATVLSASTGSIFNFAVWGRGGLANIYVQGQREPLKSFQITGNNIGADPVSIAANPVPYSRIGMTLSANGGADGSGILWESTGDYNTNTPGTLHAYDASNLANELWNSDMNSDRDQMPPVTKFVSPTVANGKVYVPGLSNVVTVYGLFSPAGNGVTAPSISTVSNAASYTQDAVSPGDVITIMGSNLGPLVPQGAQLDGSGAVANTLSDTQVMFDGVAAPLLYAGAGQINVVVPFGVTGSATHIQVQYQGQSSDPFPMSVAASTLGIFSADASGRGQAVMLNQDGSLNSSDNPAPVGSIVTLWATGAGLLSPVEADGAVVTADNLPIPLLPVLAQVGGAAAEVLYAGGAPGMVAGVLQVNLRIPRTSQTGTAVALTLRAGDSTSQSGITLSVRP</sequence>
<dbReference type="InterPro" id="IPR013783">
    <property type="entry name" value="Ig-like_fold"/>
</dbReference>
<dbReference type="SUPFAM" id="SSF81296">
    <property type="entry name" value="E set domains"/>
    <property type="match status" value="1"/>
</dbReference>